<feature type="repeat" description="ANK" evidence="3">
    <location>
        <begin position="263"/>
        <end position="295"/>
    </location>
</feature>
<dbReference type="Pfam" id="PF12796">
    <property type="entry name" value="Ank_2"/>
    <property type="match status" value="2"/>
</dbReference>
<organism evidence="4 5">
    <name type="scientific">Fusarium tricinctum</name>
    <dbReference type="NCBI Taxonomy" id="61284"/>
    <lineage>
        <taxon>Eukaryota</taxon>
        <taxon>Fungi</taxon>
        <taxon>Dikarya</taxon>
        <taxon>Ascomycota</taxon>
        <taxon>Pezizomycotina</taxon>
        <taxon>Sordariomycetes</taxon>
        <taxon>Hypocreomycetidae</taxon>
        <taxon>Hypocreales</taxon>
        <taxon>Nectriaceae</taxon>
        <taxon>Fusarium</taxon>
        <taxon>Fusarium tricinctum species complex</taxon>
    </lineage>
</organism>
<keyword evidence="5" id="KW-1185">Reference proteome</keyword>
<dbReference type="Proteomes" id="UP000813427">
    <property type="component" value="Unassembled WGS sequence"/>
</dbReference>
<accession>A0A8K0RP44</accession>
<dbReference type="Gene3D" id="1.25.40.20">
    <property type="entry name" value="Ankyrin repeat-containing domain"/>
    <property type="match status" value="3"/>
</dbReference>
<feature type="repeat" description="ANK" evidence="3">
    <location>
        <begin position="293"/>
        <end position="324"/>
    </location>
</feature>
<feature type="non-terminal residue" evidence="4">
    <location>
        <position position="324"/>
    </location>
</feature>
<dbReference type="PROSITE" id="PS50088">
    <property type="entry name" value="ANK_REPEAT"/>
    <property type="match status" value="5"/>
</dbReference>
<reference evidence="4" key="1">
    <citation type="journal article" date="2021" name="Nat. Commun.">
        <title>Genetic determinants of endophytism in the Arabidopsis root mycobiome.</title>
        <authorList>
            <person name="Mesny F."/>
            <person name="Miyauchi S."/>
            <person name="Thiergart T."/>
            <person name="Pickel B."/>
            <person name="Atanasova L."/>
            <person name="Karlsson M."/>
            <person name="Huettel B."/>
            <person name="Barry K.W."/>
            <person name="Haridas S."/>
            <person name="Chen C."/>
            <person name="Bauer D."/>
            <person name="Andreopoulos W."/>
            <person name="Pangilinan J."/>
            <person name="LaButti K."/>
            <person name="Riley R."/>
            <person name="Lipzen A."/>
            <person name="Clum A."/>
            <person name="Drula E."/>
            <person name="Henrissat B."/>
            <person name="Kohler A."/>
            <person name="Grigoriev I.V."/>
            <person name="Martin F.M."/>
            <person name="Hacquard S."/>
        </authorList>
    </citation>
    <scope>NUCLEOTIDE SEQUENCE</scope>
    <source>
        <strain evidence="4">MPI-SDFR-AT-0068</strain>
    </source>
</reference>
<sequence>MHASSRGHTAVVCELLRLGADTSLVSCAGYSAAEDAAASGDIRSLKTLLAGSGSSVTGKCLLLSSANGHVEIVEFLLQHKTLDPSSTDEKSWTPLHRACRNGHVEVVKVLLSRGANIDTRDNIGRTPLNRAVRIGSFGIAQRLLEAGASPVSCDSSEMSLTHFVAAGGFNEVLDLLLAAGNIDDGVDLNELDWEFETPLIKAIRAGNPDIVARLLNAGADIAINCLDDTSYQYFLWTPRNGTNIETARFLIENGTRIHPDDHQQRNILHWVARMGTADILSILLECGVDVRADGRTALHLAIMEGAVECVRLLLRAGANPNAID</sequence>
<dbReference type="AlphaFoldDB" id="A0A8K0RP44"/>
<evidence type="ECO:0000256" key="3">
    <source>
        <dbReference type="PROSITE-ProRule" id="PRU00023"/>
    </source>
</evidence>
<dbReference type="PROSITE" id="PS50297">
    <property type="entry name" value="ANK_REP_REGION"/>
    <property type="match status" value="4"/>
</dbReference>
<evidence type="ECO:0000313" key="5">
    <source>
        <dbReference type="Proteomes" id="UP000813427"/>
    </source>
</evidence>
<dbReference type="SMART" id="SM00248">
    <property type="entry name" value="ANK"/>
    <property type="match status" value="8"/>
</dbReference>
<name>A0A8K0RP44_9HYPO</name>
<gene>
    <name evidence="4" type="ORF">BKA59DRAFT_428458</name>
</gene>
<evidence type="ECO:0000313" key="4">
    <source>
        <dbReference type="EMBL" id="KAH7233720.1"/>
    </source>
</evidence>
<dbReference type="SUPFAM" id="SSF48403">
    <property type="entry name" value="Ankyrin repeat"/>
    <property type="match status" value="1"/>
</dbReference>
<dbReference type="PANTHER" id="PTHR24198">
    <property type="entry name" value="ANKYRIN REPEAT AND PROTEIN KINASE DOMAIN-CONTAINING PROTEIN"/>
    <property type="match status" value="1"/>
</dbReference>
<dbReference type="EMBL" id="JAGPXF010000008">
    <property type="protein sequence ID" value="KAH7233720.1"/>
    <property type="molecule type" value="Genomic_DNA"/>
</dbReference>
<proteinExistence type="predicted"/>
<dbReference type="InterPro" id="IPR002110">
    <property type="entry name" value="Ankyrin_rpt"/>
</dbReference>
<dbReference type="PRINTS" id="PR01415">
    <property type="entry name" value="ANKYRIN"/>
</dbReference>
<dbReference type="Pfam" id="PF00023">
    <property type="entry name" value="Ank"/>
    <property type="match status" value="1"/>
</dbReference>
<feature type="repeat" description="ANK" evidence="3">
    <location>
        <begin position="90"/>
        <end position="122"/>
    </location>
</feature>
<dbReference type="OrthoDB" id="341259at2759"/>
<feature type="repeat" description="ANK" evidence="3">
    <location>
        <begin position="123"/>
        <end position="155"/>
    </location>
</feature>
<keyword evidence="1" id="KW-0677">Repeat</keyword>
<comment type="caution">
    <text evidence="4">The sequence shown here is derived from an EMBL/GenBank/DDBJ whole genome shotgun (WGS) entry which is preliminary data.</text>
</comment>
<evidence type="ECO:0000256" key="1">
    <source>
        <dbReference type="ARBA" id="ARBA00022737"/>
    </source>
</evidence>
<evidence type="ECO:0000256" key="2">
    <source>
        <dbReference type="ARBA" id="ARBA00023043"/>
    </source>
</evidence>
<dbReference type="InterPro" id="IPR036770">
    <property type="entry name" value="Ankyrin_rpt-contain_sf"/>
</dbReference>
<feature type="repeat" description="ANK" evidence="3">
    <location>
        <begin position="194"/>
        <end position="221"/>
    </location>
</feature>
<dbReference type="PANTHER" id="PTHR24198:SF165">
    <property type="entry name" value="ANKYRIN REPEAT-CONTAINING PROTEIN-RELATED"/>
    <property type="match status" value="1"/>
</dbReference>
<keyword evidence="2 3" id="KW-0040">ANK repeat</keyword>
<protein>
    <submittedName>
        <fullName evidence="4">Ankyrin repeat-containing domain protein</fullName>
    </submittedName>
</protein>